<evidence type="ECO:0000256" key="1">
    <source>
        <dbReference type="SAM" id="MobiDB-lite"/>
    </source>
</evidence>
<dbReference type="Gene3D" id="3.30.1380.10">
    <property type="match status" value="1"/>
</dbReference>
<keyword evidence="2" id="KW-1133">Transmembrane helix</keyword>
<dbReference type="AlphaFoldDB" id="A0A9D2PMS7"/>
<sequence>MSKRRHRGNIRRIRQRNRRVALTVAVMCLICMAAVFYFDKKDEEKLSREVYVENQKAVENGENGTVQGGNGDNSSNADGDAGDSENKKEESGLVLAEDSEKSKWYLKLVNADHSMTQEDVPDVTEVPVDSNGYQVDARIVDAVVQMFEDARAEGLNPMICSAFRAWDTQVSLYENKISRVMNEEGLSQEDAAVEAATVVAKPGTSEHQIGLALDIVSYDYQELDDEQMNTPEQKWLMENCWKYGFILRYPVNKSEITGVIFEPWHYRYVGEKAAKEITEQDITLEEYLGAAAVETTVFSTDGQE</sequence>
<dbReference type="CDD" id="cd14852">
    <property type="entry name" value="LD-carboxypeptidase"/>
    <property type="match status" value="1"/>
</dbReference>
<dbReference type="InterPro" id="IPR052179">
    <property type="entry name" value="DD-CPase-like"/>
</dbReference>
<feature type="transmembrane region" description="Helical" evidence="2">
    <location>
        <begin position="20"/>
        <end position="38"/>
    </location>
</feature>
<evidence type="ECO:0000313" key="4">
    <source>
        <dbReference type="EMBL" id="HJC63922.1"/>
    </source>
</evidence>
<dbReference type="GO" id="GO:0006508">
    <property type="term" value="P:proteolysis"/>
    <property type="evidence" value="ECO:0007669"/>
    <property type="project" value="InterPro"/>
</dbReference>
<dbReference type="PANTHER" id="PTHR34385:SF1">
    <property type="entry name" value="PEPTIDOGLYCAN L-ALANYL-D-GLUTAMATE ENDOPEPTIDASE CWLK"/>
    <property type="match status" value="1"/>
</dbReference>
<dbReference type="EMBL" id="DWVZ01000135">
    <property type="protein sequence ID" value="HJC63922.1"/>
    <property type="molecule type" value="Genomic_DNA"/>
</dbReference>
<feature type="domain" description="D-alanyl-D-alanine carboxypeptidase-like core" evidence="3">
    <location>
        <begin position="134"/>
        <end position="270"/>
    </location>
</feature>
<name>A0A9D2PMS7_9FIRM</name>
<organism evidence="4 5">
    <name type="scientific">Candidatus Blautia merdavium</name>
    <dbReference type="NCBI Taxonomy" id="2838494"/>
    <lineage>
        <taxon>Bacteria</taxon>
        <taxon>Bacillati</taxon>
        <taxon>Bacillota</taxon>
        <taxon>Clostridia</taxon>
        <taxon>Lachnospirales</taxon>
        <taxon>Lachnospiraceae</taxon>
        <taxon>Blautia</taxon>
    </lineage>
</organism>
<dbReference type="InterPro" id="IPR058193">
    <property type="entry name" value="VanY/YodJ_core_dom"/>
</dbReference>
<keyword evidence="2" id="KW-0472">Membrane</keyword>
<reference evidence="4" key="1">
    <citation type="journal article" date="2021" name="PeerJ">
        <title>Extensive microbial diversity within the chicken gut microbiome revealed by metagenomics and culture.</title>
        <authorList>
            <person name="Gilroy R."/>
            <person name="Ravi A."/>
            <person name="Getino M."/>
            <person name="Pursley I."/>
            <person name="Horton D.L."/>
            <person name="Alikhan N.F."/>
            <person name="Baker D."/>
            <person name="Gharbi K."/>
            <person name="Hall N."/>
            <person name="Watson M."/>
            <person name="Adriaenssens E.M."/>
            <person name="Foster-Nyarko E."/>
            <person name="Jarju S."/>
            <person name="Secka A."/>
            <person name="Antonio M."/>
            <person name="Oren A."/>
            <person name="Chaudhuri R.R."/>
            <person name="La Ragione R."/>
            <person name="Hildebrand F."/>
            <person name="Pallen M.J."/>
        </authorList>
    </citation>
    <scope>NUCLEOTIDE SEQUENCE</scope>
    <source>
        <strain evidence="4">ChiBcec2-3848</strain>
    </source>
</reference>
<gene>
    <name evidence="4" type="ORF">H9753_09960</name>
</gene>
<dbReference type="Pfam" id="PF02557">
    <property type="entry name" value="VanY"/>
    <property type="match status" value="1"/>
</dbReference>
<dbReference type="GO" id="GO:0008233">
    <property type="term" value="F:peptidase activity"/>
    <property type="evidence" value="ECO:0007669"/>
    <property type="project" value="InterPro"/>
</dbReference>
<reference evidence="4" key="2">
    <citation type="submission" date="2021-04" db="EMBL/GenBank/DDBJ databases">
        <authorList>
            <person name="Gilroy R."/>
        </authorList>
    </citation>
    <scope>NUCLEOTIDE SEQUENCE</scope>
    <source>
        <strain evidence="4">ChiBcec2-3848</strain>
    </source>
</reference>
<dbReference type="PANTHER" id="PTHR34385">
    <property type="entry name" value="D-ALANYL-D-ALANINE CARBOXYPEPTIDASE"/>
    <property type="match status" value="1"/>
</dbReference>
<dbReference type="InterPro" id="IPR009045">
    <property type="entry name" value="Zn_M74/Hedgehog-like"/>
</dbReference>
<evidence type="ECO:0000259" key="3">
    <source>
        <dbReference type="Pfam" id="PF02557"/>
    </source>
</evidence>
<feature type="region of interest" description="Disordered" evidence="1">
    <location>
        <begin position="57"/>
        <end position="95"/>
    </location>
</feature>
<evidence type="ECO:0000313" key="5">
    <source>
        <dbReference type="Proteomes" id="UP000823886"/>
    </source>
</evidence>
<dbReference type="SUPFAM" id="SSF55166">
    <property type="entry name" value="Hedgehog/DD-peptidase"/>
    <property type="match status" value="1"/>
</dbReference>
<dbReference type="Proteomes" id="UP000823886">
    <property type="component" value="Unassembled WGS sequence"/>
</dbReference>
<dbReference type="InterPro" id="IPR003709">
    <property type="entry name" value="VanY-like_core_dom"/>
</dbReference>
<comment type="caution">
    <text evidence="4">The sequence shown here is derived from an EMBL/GenBank/DDBJ whole genome shotgun (WGS) entry which is preliminary data.</text>
</comment>
<evidence type="ECO:0000256" key="2">
    <source>
        <dbReference type="SAM" id="Phobius"/>
    </source>
</evidence>
<keyword evidence="2" id="KW-0812">Transmembrane</keyword>
<protein>
    <submittedName>
        <fullName evidence="4">M15 family metallopeptidase</fullName>
    </submittedName>
</protein>
<accession>A0A9D2PMS7</accession>
<proteinExistence type="predicted"/>